<gene>
    <name evidence="2" type="ORF">BN12_220027</name>
</gene>
<comment type="caution">
    <text evidence="2">The sequence shown here is derived from an EMBL/GenBank/DDBJ whole genome shotgun (WGS) entry which is preliminary data.</text>
</comment>
<dbReference type="AlphaFoldDB" id="A0A077M0N5"/>
<reference evidence="2 3" key="1">
    <citation type="journal article" date="2013" name="ISME J.">
        <title>A metabolic model for members of the genus Tetrasphaera involved in enhanced biological phosphorus removal.</title>
        <authorList>
            <person name="Kristiansen R."/>
            <person name="Nguyen H.T.T."/>
            <person name="Saunders A.M."/>
            <person name="Nielsen J.L."/>
            <person name="Wimmer R."/>
            <person name="Le V.Q."/>
            <person name="McIlroy S.J."/>
            <person name="Petrovski S."/>
            <person name="Seviour R.J."/>
            <person name="Calteau A."/>
            <person name="Nielsen K.L."/>
            <person name="Nielsen P.H."/>
        </authorList>
    </citation>
    <scope>NUCLEOTIDE SEQUENCE [LARGE SCALE GENOMIC DNA]</scope>
    <source>
        <strain evidence="2 3">T1-X7</strain>
    </source>
</reference>
<evidence type="ECO:0000313" key="2">
    <source>
        <dbReference type="EMBL" id="CCH77749.1"/>
    </source>
</evidence>
<keyword evidence="3" id="KW-1185">Reference proteome</keyword>
<dbReference type="PROSITE" id="PS50943">
    <property type="entry name" value="HTH_CROC1"/>
    <property type="match status" value="1"/>
</dbReference>
<dbReference type="RefSeq" id="WP_157635347.1">
    <property type="nucleotide sequence ID" value="NZ_HF570958.1"/>
</dbReference>
<dbReference type="CDD" id="cd00093">
    <property type="entry name" value="HTH_XRE"/>
    <property type="match status" value="1"/>
</dbReference>
<evidence type="ECO:0000313" key="3">
    <source>
        <dbReference type="Proteomes" id="UP000035721"/>
    </source>
</evidence>
<dbReference type="EMBL" id="CAJB01000135">
    <property type="protein sequence ID" value="CCH77749.1"/>
    <property type="molecule type" value="Genomic_DNA"/>
</dbReference>
<dbReference type="InterPro" id="IPR001387">
    <property type="entry name" value="Cro/C1-type_HTH"/>
</dbReference>
<dbReference type="STRING" id="1194083.BN12_220027"/>
<dbReference type="Gene3D" id="1.10.260.40">
    <property type="entry name" value="lambda repressor-like DNA-binding domains"/>
    <property type="match status" value="1"/>
</dbReference>
<feature type="domain" description="HTH cro/C1-type" evidence="1">
    <location>
        <begin position="50"/>
        <end position="97"/>
    </location>
</feature>
<name>A0A077M0N5_9MICO</name>
<proteinExistence type="predicted"/>
<dbReference type="SUPFAM" id="SSF47413">
    <property type="entry name" value="lambda repressor-like DNA-binding domains"/>
    <property type="match status" value="1"/>
</dbReference>
<accession>A0A077M0N5</accession>
<organism evidence="2 3">
    <name type="scientific">Nostocoides japonicum T1-X7</name>
    <dbReference type="NCBI Taxonomy" id="1194083"/>
    <lineage>
        <taxon>Bacteria</taxon>
        <taxon>Bacillati</taxon>
        <taxon>Actinomycetota</taxon>
        <taxon>Actinomycetes</taxon>
        <taxon>Micrococcales</taxon>
        <taxon>Intrasporangiaceae</taxon>
        <taxon>Nostocoides</taxon>
    </lineage>
</organism>
<sequence length="99" mass="10817">MTADGMARLNANQARIDGFALLRAADKADHERIRVRRRIGAKVHEVMTVRGVTVEHLATELLTSEGNLWRRLSGAADFSASDIVRIAEALGVRPGLLVD</sequence>
<dbReference type="GO" id="GO:0003677">
    <property type="term" value="F:DNA binding"/>
    <property type="evidence" value="ECO:0007669"/>
    <property type="project" value="InterPro"/>
</dbReference>
<dbReference type="InterPro" id="IPR010982">
    <property type="entry name" value="Lambda_DNA-bd_dom_sf"/>
</dbReference>
<protein>
    <recommendedName>
        <fullName evidence="1">HTH cro/C1-type domain-containing protein</fullName>
    </recommendedName>
</protein>
<dbReference type="Proteomes" id="UP000035721">
    <property type="component" value="Unassembled WGS sequence"/>
</dbReference>
<evidence type="ECO:0000259" key="1">
    <source>
        <dbReference type="PROSITE" id="PS50943"/>
    </source>
</evidence>